<protein>
    <recommendedName>
        <fullName evidence="6">RGS domain-containing protein</fullName>
    </recommendedName>
</protein>
<keyword evidence="3" id="KW-0472">Membrane</keyword>
<evidence type="ECO:0000256" key="3">
    <source>
        <dbReference type="SAM" id="Phobius"/>
    </source>
</evidence>
<feature type="region of interest" description="Disordered" evidence="2">
    <location>
        <begin position="418"/>
        <end position="452"/>
    </location>
</feature>
<evidence type="ECO:0000256" key="2">
    <source>
        <dbReference type="SAM" id="MobiDB-lite"/>
    </source>
</evidence>
<evidence type="ECO:0000256" key="1">
    <source>
        <dbReference type="SAM" id="Coils"/>
    </source>
</evidence>
<dbReference type="InterPro" id="IPR044926">
    <property type="entry name" value="RGS_subdomain_2"/>
</dbReference>
<evidence type="ECO:0000313" key="4">
    <source>
        <dbReference type="EMBL" id="KAL0482260.1"/>
    </source>
</evidence>
<dbReference type="InterPro" id="IPR036305">
    <property type="entry name" value="RGS_sf"/>
</dbReference>
<name>A0AAW2YYN1_9EUKA</name>
<keyword evidence="5" id="KW-1185">Reference proteome</keyword>
<keyword evidence="3" id="KW-1133">Transmembrane helix</keyword>
<feature type="coiled-coil region" evidence="1">
    <location>
        <begin position="152"/>
        <end position="179"/>
    </location>
</feature>
<dbReference type="Proteomes" id="UP001431209">
    <property type="component" value="Unassembled WGS sequence"/>
</dbReference>
<feature type="compositionally biased region" description="Polar residues" evidence="2">
    <location>
        <begin position="418"/>
        <end position="428"/>
    </location>
</feature>
<dbReference type="AlphaFoldDB" id="A0AAW2YYN1"/>
<dbReference type="EMBL" id="JAOPGA020000836">
    <property type="protein sequence ID" value="KAL0482260.1"/>
    <property type="molecule type" value="Genomic_DNA"/>
</dbReference>
<dbReference type="SUPFAM" id="SSF48097">
    <property type="entry name" value="Regulator of G-protein signaling, RGS"/>
    <property type="match status" value="1"/>
</dbReference>
<feature type="compositionally biased region" description="Acidic residues" evidence="2">
    <location>
        <begin position="437"/>
        <end position="446"/>
    </location>
</feature>
<accession>A0AAW2YYN1</accession>
<dbReference type="Gene3D" id="1.10.167.10">
    <property type="entry name" value="Regulator of G-protein Signalling 4, domain 2"/>
    <property type="match status" value="1"/>
</dbReference>
<proteinExistence type="predicted"/>
<comment type="caution">
    <text evidence="4">The sequence shown here is derived from an EMBL/GenBank/DDBJ whole genome shotgun (WGS) entry which is preliminary data.</text>
</comment>
<organism evidence="4 5">
    <name type="scientific">Acrasis kona</name>
    <dbReference type="NCBI Taxonomy" id="1008807"/>
    <lineage>
        <taxon>Eukaryota</taxon>
        <taxon>Discoba</taxon>
        <taxon>Heterolobosea</taxon>
        <taxon>Tetramitia</taxon>
        <taxon>Eutetramitia</taxon>
        <taxon>Acrasidae</taxon>
        <taxon>Acrasis</taxon>
    </lineage>
</organism>
<keyword evidence="3" id="KW-0812">Transmembrane</keyword>
<gene>
    <name evidence="4" type="ORF">AKO1_011118</name>
</gene>
<evidence type="ECO:0008006" key="6">
    <source>
        <dbReference type="Google" id="ProtNLM"/>
    </source>
</evidence>
<keyword evidence="1" id="KW-0175">Coiled coil</keyword>
<feature type="transmembrane region" description="Helical" evidence="3">
    <location>
        <begin position="48"/>
        <end position="71"/>
    </location>
</feature>
<sequence length="517" mass="60060">YTSKNQSDNTRLLDSSPVHEPFHFRLSHITLEDIEEYSRFLQSQSRTAAYYIGAFIVNWVCWITARLLWEFTECSGDTKKDSMFILLLILLQCTGPRLECILLSIIYGVSENTVTPNSLSDVFVDMTCLRYFKEFCAQSNESDSLLYFWFDVMRAKIALSKKEEALDQTKNESQLTDDQMKALLDDIEFYGTKIRQYVREICNNYMSEAGPLSIHKFNVCSNKERNAIRTFVLRMKYGNGNFDPVSEDDDEDNECEEEDLYVEEFCNDDDLSPMSSEHSDMHSMSSNNSYSRRKKFEKKIKLQKIKLDEERRMVRCLSKSQLMSYRALETTMTPFRSSNMYQEMRYVLRMKAVGHQRSLYRDLMSRFSKQVRRAGVSISEFFVNPSYVSGGLTSMAGMHSSGSHVIGKDLIQSVNASPHESLNGSVQSKKSRWRPEDVDEEDEDIEENKPRKRGSVLSLMTMTSRPEVFDSTNNEVVSRIALHEQSVQDFKNISADIYGYVKEERDLRKDDKNFMTF</sequence>
<evidence type="ECO:0000313" key="5">
    <source>
        <dbReference type="Proteomes" id="UP001431209"/>
    </source>
</evidence>
<feature type="non-terminal residue" evidence="4">
    <location>
        <position position="1"/>
    </location>
</feature>
<reference evidence="4 5" key="1">
    <citation type="submission" date="2024-03" db="EMBL/GenBank/DDBJ databases">
        <title>The Acrasis kona genome and developmental transcriptomes reveal deep origins of eukaryotic multicellular pathways.</title>
        <authorList>
            <person name="Sheikh S."/>
            <person name="Fu C.-J."/>
            <person name="Brown M.W."/>
            <person name="Baldauf S.L."/>
        </authorList>
    </citation>
    <scope>NUCLEOTIDE SEQUENCE [LARGE SCALE GENOMIC DNA]</scope>
    <source>
        <strain evidence="4 5">ATCC MYA-3509</strain>
    </source>
</reference>